<evidence type="ECO:0000313" key="3">
    <source>
        <dbReference type="Proteomes" id="UP001162483"/>
    </source>
</evidence>
<dbReference type="Proteomes" id="UP001162483">
    <property type="component" value="Unassembled WGS sequence"/>
</dbReference>
<evidence type="ECO:0000313" key="2">
    <source>
        <dbReference type="EMBL" id="CAI9603838.1"/>
    </source>
</evidence>
<organism evidence="2 3">
    <name type="scientific">Staurois parvus</name>
    <dbReference type="NCBI Taxonomy" id="386267"/>
    <lineage>
        <taxon>Eukaryota</taxon>
        <taxon>Metazoa</taxon>
        <taxon>Chordata</taxon>
        <taxon>Craniata</taxon>
        <taxon>Vertebrata</taxon>
        <taxon>Euteleostomi</taxon>
        <taxon>Amphibia</taxon>
        <taxon>Batrachia</taxon>
        <taxon>Anura</taxon>
        <taxon>Neobatrachia</taxon>
        <taxon>Ranoidea</taxon>
        <taxon>Ranidae</taxon>
        <taxon>Staurois</taxon>
    </lineage>
</organism>
<gene>
    <name evidence="2" type="ORF">SPARVUS_LOCUS13380281</name>
</gene>
<comment type="caution">
    <text evidence="2">The sequence shown here is derived from an EMBL/GenBank/DDBJ whole genome shotgun (WGS) entry which is preliminary data.</text>
</comment>
<protein>
    <submittedName>
        <fullName evidence="2">Uncharacterized protein</fullName>
    </submittedName>
</protein>
<sequence>RGLRLSITGSRPVITHRSPVIAEYLQWEGELYVKLYSSLLLVSSCTLLWMASSVITVKHTHRAYSKTAHS</sequence>
<keyword evidence="1" id="KW-1133">Transmembrane helix</keyword>
<name>A0ABN9G379_9NEOB</name>
<feature type="non-terminal residue" evidence="2">
    <location>
        <position position="1"/>
    </location>
</feature>
<evidence type="ECO:0000256" key="1">
    <source>
        <dbReference type="SAM" id="Phobius"/>
    </source>
</evidence>
<keyword evidence="1" id="KW-0812">Transmembrane</keyword>
<accession>A0ABN9G379</accession>
<keyword evidence="3" id="KW-1185">Reference proteome</keyword>
<dbReference type="EMBL" id="CATNWA010017891">
    <property type="protein sequence ID" value="CAI9603838.1"/>
    <property type="molecule type" value="Genomic_DNA"/>
</dbReference>
<feature type="transmembrane region" description="Helical" evidence="1">
    <location>
        <begin position="35"/>
        <end position="57"/>
    </location>
</feature>
<keyword evidence="1" id="KW-0472">Membrane</keyword>
<reference evidence="2" key="1">
    <citation type="submission" date="2023-05" db="EMBL/GenBank/DDBJ databases">
        <authorList>
            <person name="Stuckert A."/>
        </authorList>
    </citation>
    <scope>NUCLEOTIDE SEQUENCE</scope>
</reference>
<proteinExistence type="predicted"/>